<reference evidence="1" key="2">
    <citation type="journal article" date="2017" name="Nat. Commun.">
        <title>Single-virus genomics reveals hidden cosmopolitan and abundant viruses.</title>
        <authorList>
            <person name="Martinez-Hernandez F."/>
            <person name="Fornas O."/>
            <person name="Lluesma Gomez M."/>
            <person name="Bolduc B."/>
            <person name="de la Cruz Pena M.J."/>
            <person name="Martinez J.M."/>
            <person name="Anton J."/>
            <person name="Gasol J.M."/>
            <person name="Rosselli R."/>
            <person name="Rodriguez-Valera F."/>
            <person name="Sullivan M.B."/>
            <person name="Acinas S.G."/>
            <person name="Martinez-Garcia M."/>
        </authorList>
    </citation>
    <scope>NUCLEOTIDE SEQUENCE</scope>
</reference>
<evidence type="ECO:0000313" key="1">
    <source>
        <dbReference type="EMBL" id="ASF00066.1"/>
    </source>
</evidence>
<name>A0A218MLA2_9VIRU</name>
<proteinExistence type="predicted"/>
<organism evidence="1">
    <name type="scientific">uncultured virus</name>
    <dbReference type="NCBI Taxonomy" id="340016"/>
    <lineage>
        <taxon>Viruses</taxon>
        <taxon>environmental samples</taxon>
    </lineage>
</organism>
<sequence length="82" mass="9688">MKHNDKELRAKYLKFANMLADIESTTSDKCPITYDHVCELDNLLYAIKHDYGFEYKKIKNHNGDYYQSSYNGLVFKEDNPDD</sequence>
<dbReference type="EMBL" id="KY052813">
    <property type="protein sequence ID" value="ASF00066.1"/>
    <property type="molecule type" value="Genomic_DNA"/>
</dbReference>
<protein>
    <submittedName>
        <fullName evidence="1">Uncharacterized protein</fullName>
    </submittedName>
</protein>
<reference evidence="1" key="1">
    <citation type="submission" date="2016-10" db="EMBL/GenBank/DDBJ databases">
        <authorList>
            <person name="Varghese N."/>
        </authorList>
    </citation>
    <scope>NUCLEOTIDE SEQUENCE</scope>
</reference>
<accession>A0A218MLA2</accession>